<dbReference type="GO" id="GO:0050415">
    <property type="term" value="F:formimidoylglutamase activity"/>
    <property type="evidence" value="ECO:0007669"/>
    <property type="project" value="UniProtKB-UniRule"/>
</dbReference>
<dbReference type="GO" id="GO:0033389">
    <property type="term" value="P:putrescine biosynthetic process from arginine, via agmatine"/>
    <property type="evidence" value="ECO:0007669"/>
    <property type="project" value="TreeGrafter"/>
</dbReference>
<sequence>MDWNGRIDGNENDILRIHQVIQVKSLDELMADDYYTGKKVCFVSYNSNEGIRRNNGRLGAADGWKHLKTALSNFPIFDTSIKFYDLKDPIDVKGGKLEEAQQELAKVVAKLKSKDYFVVCMGGGHDIAYGTYNGILSYAKTQSKNPKIGIISFDAHFDMREYDKGANSGTMFYQIADDCKRDGIKFDYNVIGIQRFSNTKRLFDRAKSFGVTYYLAEDILKLSDLNIKPILERNDYIHLTICTDVFHITCAPGVSAPQTFGIWPNQAIGLLNTIAKTKKNLTLEVAEISPRYDYDDRTSRLIANLIYQVILKHFDCEIK</sequence>
<evidence type="ECO:0000313" key="9">
    <source>
        <dbReference type="Proteomes" id="UP000016231"/>
    </source>
</evidence>
<organism evidence="8 9">
    <name type="scientific">Fusobacterium vincentii 3_1_36A2</name>
    <dbReference type="NCBI Taxonomy" id="469604"/>
    <lineage>
        <taxon>Bacteria</taxon>
        <taxon>Fusobacteriati</taxon>
        <taxon>Fusobacteriota</taxon>
        <taxon>Fusobacteriia</taxon>
        <taxon>Fusobacteriales</taxon>
        <taxon>Fusobacteriaceae</taxon>
        <taxon>Fusobacterium</taxon>
    </lineage>
</organism>
<evidence type="ECO:0000313" key="8">
    <source>
        <dbReference type="EMBL" id="EEU32069.1"/>
    </source>
</evidence>
<dbReference type="KEGG" id="fnc:HMPREF0946_00142"/>
<dbReference type="Pfam" id="PF00491">
    <property type="entry name" value="Arginase"/>
    <property type="match status" value="1"/>
</dbReference>
<dbReference type="eggNOG" id="COG0010">
    <property type="taxonomic scope" value="Bacteria"/>
</dbReference>
<dbReference type="AlphaFoldDB" id="C7XMC2"/>
<evidence type="ECO:0000256" key="4">
    <source>
        <dbReference type="ARBA" id="ARBA00023211"/>
    </source>
</evidence>
<dbReference type="Gene3D" id="3.40.800.10">
    <property type="entry name" value="Ureohydrolase domain"/>
    <property type="match status" value="1"/>
</dbReference>
<evidence type="ECO:0000256" key="1">
    <source>
        <dbReference type="ARBA" id="ARBA00022723"/>
    </source>
</evidence>
<dbReference type="STRING" id="469604.HMPREF0946_00142"/>
<dbReference type="SUPFAM" id="SSF52768">
    <property type="entry name" value="Arginase/deacetylase"/>
    <property type="match status" value="1"/>
</dbReference>
<keyword evidence="4 5" id="KW-0464">Manganese</keyword>
<evidence type="ECO:0000256" key="3">
    <source>
        <dbReference type="ARBA" id="ARBA00022808"/>
    </source>
</evidence>
<dbReference type="GO" id="GO:0030145">
    <property type="term" value="F:manganese ion binding"/>
    <property type="evidence" value="ECO:0007669"/>
    <property type="project" value="UniProtKB-UniRule"/>
</dbReference>
<feature type="binding site" evidence="5">
    <location>
        <position position="244"/>
    </location>
    <ligand>
        <name>Mn(2+)</name>
        <dbReference type="ChEBI" id="CHEBI:29035"/>
        <label>2</label>
    </ligand>
</feature>
<dbReference type="Proteomes" id="UP000016231">
    <property type="component" value="Chromosome"/>
</dbReference>
<evidence type="ECO:0000256" key="6">
    <source>
        <dbReference type="NCBIfam" id="TIGR01227"/>
    </source>
</evidence>
<feature type="binding site" evidence="5">
    <location>
        <position position="154"/>
    </location>
    <ligand>
        <name>Mn(2+)</name>
        <dbReference type="ChEBI" id="CHEBI:29035"/>
        <label>1</label>
    </ligand>
</feature>
<dbReference type="GO" id="GO:0019556">
    <property type="term" value="P:L-histidine catabolic process to glutamate and formamide"/>
    <property type="evidence" value="ECO:0007669"/>
    <property type="project" value="UniProtKB-UniRule"/>
</dbReference>
<dbReference type="HOGENOM" id="CLU_039478_2_0_0"/>
<dbReference type="HAMAP" id="MF_00737">
    <property type="entry name" value="Formimidoylglutam"/>
    <property type="match status" value="1"/>
</dbReference>
<dbReference type="GO" id="GO:0019557">
    <property type="term" value="P:L-histidine catabolic process to glutamate and formate"/>
    <property type="evidence" value="ECO:0007669"/>
    <property type="project" value="UniProtKB-UniPathway"/>
</dbReference>
<comment type="cofactor">
    <cofactor evidence="5">
        <name>Mn(2+)</name>
        <dbReference type="ChEBI" id="CHEBI:29035"/>
    </cofactor>
    <text evidence="5">Binds 2 manganese ions per subunit.</text>
</comment>
<accession>C7XMC2</accession>
<name>C7XMC2_FUSVC</name>
<keyword evidence="1 5" id="KW-0479">Metal-binding</keyword>
<dbReference type="EMBL" id="CP003700">
    <property type="protein sequence ID" value="EEU32069.1"/>
    <property type="molecule type" value="Genomic_DNA"/>
</dbReference>
<feature type="binding site" evidence="5">
    <location>
        <position position="154"/>
    </location>
    <ligand>
        <name>Mn(2+)</name>
        <dbReference type="ChEBI" id="CHEBI:29035"/>
        <label>2</label>
    </ligand>
</feature>
<evidence type="ECO:0000256" key="7">
    <source>
        <dbReference type="PROSITE-ProRule" id="PRU00742"/>
    </source>
</evidence>
<dbReference type="InterPro" id="IPR023696">
    <property type="entry name" value="Ureohydrolase_dom_sf"/>
</dbReference>
<dbReference type="CDD" id="cd09988">
    <property type="entry name" value="Formimidoylglutamase"/>
    <property type="match status" value="1"/>
</dbReference>
<dbReference type="PROSITE" id="PS51409">
    <property type="entry name" value="ARGINASE_2"/>
    <property type="match status" value="1"/>
</dbReference>
<feature type="binding site" evidence="5">
    <location>
        <position position="156"/>
    </location>
    <ligand>
        <name>Mn(2+)</name>
        <dbReference type="ChEBI" id="CHEBI:29035"/>
        <label>2</label>
    </ligand>
</feature>
<gene>
    <name evidence="5" type="primary">hutG</name>
    <name evidence="8" type="ORF">HMPREF0946_00142</name>
</gene>
<dbReference type="GO" id="GO:0008783">
    <property type="term" value="F:agmatinase activity"/>
    <property type="evidence" value="ECO:0007669"/>
    <property type="project" value="TreeGrafter"/>
</dbReference>
<dbReference type="OrthoDB" id="9788689at2"/>
<evidence type="ECO:0000256" key="5">
    <source>
        <dbReference type="HAMAP-Rule" id="MF_00737"/>
    </source>
</evidence>
<proteinExistence type="inferred from homology"/>
<comment type="pathway">
    <text evidence="5">Amino-acid degradation; L-histidine degradation into L-glutamate; L-glutamate from N-formimidoyl-L-glutamate (hydrolase route): step 1/1.</text>
</comment>
<protein>
    <recommendedName>
        <fullName evidence="5 6">Formimidoylglutamase</fullName>
        <ecNumber evidence="5 6">3.5.3.8</ecNumber>
    </recommendedName>
    <alternativeName>
        <fullName evidence="5">Formiminoglutamase</fullName>
    </alternativeName>
    <alternativeName>
        <fullName evidence="5">Formiminoglutamate hydrolase</fullName>
    </alternativeName>
</protein>
<dbReference type="EC" id="3.5.3.8" evidence="5 6"/>
<keyword evidence="3 5" id="KW-0369">Histidine metabolism</keyword>
<comment type="function">
    <text evidence="5">Catalyzes the conversion of N-formimidoyl-L-glutamate to L-glutamate and formamide.</text>
</comment>
<dbReference type="RefSeq" id="WP_008799247.1">
    <property type="nucleotide sequence ID" value="NC_022196.1"/>
</dbReference>
<comment type="similarity">
    <text evidence="5 7">Belongs to the arginase family.</text>
</comment>
<keyword evidence="2 5" id="KW-0378">Hydrolase</keyword>
<feature type="binding site" evidence="5">
    <location>
        <position position="125"/>
    </location>
    <ligand>
        <name>Mn(2+)</name>
        <dbReference type="ChEBI" id="CHEBI:29035"/>
        <label>1</label>
    </ligand>
</feature>
<dbReference type="InterPro" id="IPR006035">
    <property type="entry name" value="Ureohydrolase"/>
</dbReference>
<feature type="binding site" evidence="5">
    <location>
        <position position="242"/>
    </location>
    <ligand>
        <name>Mn(2+)</name>
        <dbReference type="ChEBI" id="CHEBI:29035"/>
        <label>1</label>
    </ligand>
</feature>
<dbReference type="PANTHER" id="PTHR11358">
    <property type="entry name" value="ARGINASE/AGMATINASE"/>
    <property type="match status" value="1"/>
</dbReference>
<dbReference type="PANTHER" id="PTHR11358:SF35">
    <property type="entry name" value="FORMIMIDOYLGLUTAMASE"/>
    <property type="match status" value="1"/>
</dbReference>
<feature type="binding site" evidence="5">
    <location>
        <position position="158"/>
    </location>
    <ligand>
        <name>Mn(2+)</name>
        <dbReference type="ChEBI" id="CHEBI:29035"/>
        <label>1</label>
    </ligand>
</feature>
<comment type="catalytic activity">
    <reaction evidence="5">
        <text>N-formimidoyl-L-glutamate + H2O = formamide + L-glutamate</text>
        <dbReference type="Rhea" id="RHEA:22492"/>
        <dbReference type="ChEBI" id="CHEBI:15377"/>
        <dbReference type="ChEBI" id="CHEBI:16397"/>
        <dbReference type="ChEBI" id="CHEBI:29985"/>
        <dbReference type="ChEBI" id="CHEBI:58928"/>
        <dbReference type="EC" id="3.5.3.8"/>
    </reaction>
</comment>
<dbReference type="InterPro" id="IPR005923">
    <property type="entry name" value="HutG"/>
</dbReference>
<dbReference type="UniPathway" id="UPA00379">
    <property type="reaction ID" value="UER00552"/>
</dbReference>
<feature type="binding site" evidence="5">
    <location>
        <position position="242"/>
    </location>
    <ligand>
        <name>Mn(2+)</name>
        <dbReference type="ChEBI" id="CHEBI:29035"/>
        <label>2</label>
    </ligand>
</feature>
<dbReference type="NCBIfam" id="TIGR01227">
    <property type="entry name" value="hutG"/>
    <property type="match status" value="1"/>
</dbReference>
<reference evidence="8 9" key="1">
    <citation type="submission" date="2013-08" db="EMBL/GenBank/DDBJ databases">
        <title>The Genome Sequence of Fusobacterium sp. 3_1_36A2.</title>
        <authorList>
            <consortium name="The Broad Institute Genome Sequencing Platform"/>
            <person name="Earl A."/>
            <person name="Ward D."/>
            <person name="Feldgarden M."/>
            <person name="Gevers D."/>
            <person name="Strauss J."/>
            <person name="White A."/>
            <person name="Allen-Vercoe E."/>
            <person name="Walker B."/>
            <person name="Young S.K."/>
            <person name="Zeng Q."/>
            <person name="Gargeya S."/>
            <person name="Fitzgerald M."/>
            <person name="Haas B."/>
            <person name="Abouelleil A."/>
            <person name="Alvarado L."/>
            <person name="Arachchi H.M."/>
            <person name="Berlin A.M."/>
            <person name="Chapman S.B."/>
            <person name="Goldberg J."/>
            <person name="Griggs A."/>
            <person name="Gujja S."/>
            <person name="Hansen M."/>
            <person name="Howarth C."/>
            <person name="Imamovic A."/>
            <person name="Larimer J."/>
            <person name="McCowen C."/>
            <person name="Montmayeur A."/>
            <person name="Murphy C."/>
            <person name="Neiman D."/>
            <person name="Pearson M."/>
            <person name="Priest M."/>
            <person name="Roberts A."/>
            <person name="Saif S."/>
            <person name="Shea T."/>
            <person name="Sisk P."/>
            <person name="Sykes S."/>
            <person name="Wortman J."/>
            <person name="Nusbaum C."/>
            <person name="Birren B."/>
        </authorList>
    </citation>
    <scope>NUCLEOTIDE SEQUENCE [LARGE SCALE GENOMIC DNA]</scope>
    <source>
        <strain evidence="8 9">3_1_36A2</strain>
    </source>
</reference>
<evidence type="ECO:0000256" key="2">
    <source>
        <dbReference type="ARBA" id="ARBA00022801"/>
    </source>
</evidence>